<evidence type="ECO:0000313" key="3">
    <source>
        <dbReference type="Proteomes" id="UP000014978"/>
    </source>
</evidence>
<dbReference type="Gene3D" id="3.30.200.20">
    <property type="entry name" value="Phosphorylase Kinase, domain 1"/>
    <property type="match status" value="1"/>
</dbReference>
<dbReference type="PANTHER" id="PTHR24361">
    <property type="entry name" value="MITOGEN-ACTIVATED KINASE KINASE KINASE"/>
    <property type="match status" value="1"/>
</dbReference>
<evidence type="ECO:0000313" key="2">
    <source>
        <dbReference type="EMBL" id="EPR79960.1"/>
    </source>
</evidence>
<keyword evidence="2" id="KW-0808">Transferase</keyword>
<dbReference type="OrthoDB" id="1668230at2759"/>
<dbReference type="InterPro" id="IPR000719">
    <property type="entry name" value="Prot_kinase_dom"/>
</dbReference>
<dbReference type="InterPro" id="IPR011009">
    <property type="entry name" value="Kinase-like_dom_sf"/>
</dbReference>
<dbReference type="SMART" id="SM00220">
    <property type="entry name" value="S_TKc"/>
    <property type="match status" value="1"/>
</dbReference>
<accession>S7WAH6</accession>
<dbReference type="VEuPathDB" id="MicrosporidiaDB:SLOPH_1637"/>
<name>S7WAH6_SPRLO</name>
<dbReference type="HOGENOM" id="CLU_531186_0_0_1"/>
<keyword evidence="3" id="KW-1185">Reference proteome</keyword>
<dbReference type="EMBL" id="ATCN01000063">
    <property type="protein sequence ID" value="EPR79960.1"/>
    <property type="molecule type" value="Genomic_DNA"/>
</dbReference>
<dbReference type="GO" id="GO:0005524">
    <property type="term" value="F:ATP binding"/>
    <property type="evidence" value="ECO:0007669"/>
    <property type="project" value="InterPro"/>
</dbReference>
<sequence length="513" mass="60923">MNFILLLSIVLKSYVSKIIFIKIIKTASTSICCVPKLRINQDKRIFCNLFKKNKDERKIKKEKVIHKRKCQQSNIEVTTNEEHTIVRKEENQTRKKSRSSIKDTADIESVRRVTRQSLTNTNTTNNSEKMDIKSGNDKVLKKTNPVQNRAVLLSIKQEEESFPNPYGSKETLNQLNMPEQQLGQDSVDFKTLYLRVYNYFIRSSNQLHWNHVAFNRGCNLSCFPSDFTLFTKKFYYSPKLINKGATAQVFKIQLTCHEKCEYAMKVLDFSDLSYRRCHAKVFFNHDLYFMEYFKSVPSKYIIKGYAAYYYNKKLYLIYEYFENTLLDYTKKNKRINYKNIIRISQNILYGIDFLHKNRIIHSDIKHSNIAIDDELNIKLFDFGHSFINSTLINRNFRHGYTENYYLTCVIYNGRPCFHDDFWAYGTVLFALVERKLPFEDMIRYCRNEKIAITRKLPKLIFNNKLIPNEFKMSIITLLDISFYDFVKFNNLNICESIENFLSNEERILLSRLS</sequence>
<dbReference type="SUPFAM" id="SSF56112">
    <property type="entry name" value="Protein kinase-like (PK-like)"/>
    <property type="match status" value="1"/>
</dbReference>
<dbReference type="PROSITE" id="PS50011">
    <property type="entry name" value="PROTEIN_KINASE_DOM"/>
    <property type="match status" value="1"/>
</dbReference>
<evidence type="ECO:0000259" key="1">
    <source>
        <dbReference type="PROSITE" id="PS50011"/>
    </source>
</evidence>
<reference evidence="3" key="1">
    <citation type="journal article" date="2013" name="PLoS Genet.">
        <title>The genome of Spraguea lophii and the basis of host-microsporidian interactions.</title>
        <authorList>
            <person name="Campbell S.E."/>
            <person name="Williams T.A."/>
            <person name="Yousuf A."/>
            <person name="Soanes D.M."/>
            <person name="Paszkiewicz K.H."/>
            <person name="Williams B.A.P."/>
        </authorList>
    </citation>
    <scope>NUCLEOTIDE SEQUENCE [LARGE SCALE GENOMIC DNA]</scope>
    <source>
        <strain evidence="3">42_110</strain>
    </source>
</reference>
<dbReference type="CDD" id="cd00180">
    <property type="entry name" value="PKc"/>
    <property type="match status" value="1"/>
</dbReference>
<feature type="domain" description="Protein kinase" evidence="1">
    <location>
        <begin position="235"/>
        <end position="513"/>
    </location>
</feature>
<dbReference type="Gene3D" id="1.10.510.10">
    <property type="entry name" value="Transferase(Phosphotransferase) domain 1"/>
    <property type="match status" value="1"/>
</dbReference>
<protein>
    <submittedName>
        <fullName evidence="2">Serine/threonine kinase</fullName>
    </submittedName>
</protein>
<dbReference type="GO" id="GO:0005737">
    <property type="term" value="C:cytoplasm"/>
    <property type="evidence" value="ECO:0007669"/>
    <property type="project" value="TreeGrafter"/>
</dbReference>
<keyword evidence="2" id="KW-0418">Kinase</keyword>
<proteinExistence type="predicted"/>
<comment type="caution">
    <text evidence="2">The sequence shown here is derived from an EMBL/GenBank/DDBJ whole genome shotgun (WGS) entry which is preliminary data.</text>
</comment>
<dbReference type="GO" id="GO:0004674">
    <property type="term" value="F:protein serine/threonine kinase activity"/>
    <property type="evidence" value="ECO:0007669"/>
    <property type="project" value="TreeGrafter"/>
</dbReference>
<dbReference type="Pfam" id="PF00069">
    <property type="entry name" value="Pkinase"/>
    <property type="match status" value="1"/>
</dbReference>
<dbReference type="InterPro" id="IPR053235">
    <property type="entry name" value="Ser_Thr_kinase"/>
</dbReference>
<gene>
    <name evidence="2" type="ORF">SLOPH_1637</name>
</gene>
<dbReference type="AlphaFoldDB" id="S7WAH6"/>
<organism evidence="2 3">
    <name type="scientific">Spraguea lophii (strain 42_110)</name>
    <name type="common">Microsporidian parasite</name>
    <dbReference type="NCBI Taxonomy" id="1358809"/>
    <lineage>
        <taxon>Eukaryota</taxon>
        <taxon>Fungi</taxon>
        <taxon>Fungi incertae sedis</taxon>
        <taxon>Microsporidia</taxon>
        <taxon>Spragueidae</taxon>
        <taxon>Spraguea</taxon>
    </lineage>
</organism>
<dbReference type="Proteomes" id="UP000014978">
    <property type="component" value="Unassembled WGS sequence"/>
</dbReference>
<dbReference type="FunCoup" id="S7WAH6">
    <property type="interactions" value="55"/>
</dbReference>
<dbReference type="InParanoid" id="S7WAH6"/>
<dbReference type="STRING" id="1358809.S7WAH6"/>